<organism evidence="7 8">
    <name type="scientific">Secundilactobacillus mixtipabuli</name>
    <dbReference type="NCBI Taxonomy" id="1435342"/>
    <lineage>
        <taxon>Bacteria</taxon>
        <taxon>Bacillati</taxon>
        <taxon>Bacillota</taxon>
        <taxon>Bacilli</taxon>
        <taxon>Lactobacillales</taxon>
        <taxon>Lactobacillaceae</taxon>
        <taxon>Secundilactobacillus</taxon>
    </lineage>
</organism>
<dbReference type="Gene3D" id="3.30.1490.100">
    <property type="entry name" value="DNA polymerase, Y-family, little finger domain"/>
    <property type="match status" value="1"/>
</dbReference>
<protein>
    <submittedName>
        <fullName evidence="7">Excinuclease ABC subunit A</fullName>
    </submittedName>
</protein>
<proteinExistence type="inferred from homology"/>
<evidence type="ECO:0000256" key="5">
    <source>
        <dbReference type="ARBA" id="ARBA00022932"/>
    </source>
</evidence>
<name>A0A1Z5IAD2_9LACO</name>
<dbReference type="InterPro" id="IPR050116">
    <property type="entry name" value="DNA_polymerase-Y"/>
</dbReference>
<evidence type="ECO:0000256" key="1">
    <source>
        <dbReference type="ARBA" id="ARBA00010945"/>
    </source>
</evidence>
<dbReference type="InterPro" id="IPR001126">
    <property type="entry name" value="UmuC"/>
</dbReference>
<keyword evidence="3" id="KW-0548">Nucleotidyltransferase</keyword>
<feature type="domain" description="UmuC" evidence="6">
    <location>
        <begin position="11"/>
        <end position="203"/>
    </location>
</feature>
<keyword evidence="5" id="KW-0239">DNA-directed DNA polymerase</keyword>
<keyword evidence="2" id="KW-0515">Mutator protein</keyword>
<dbReference type="Gene3D" id="3.40.1170.60">
    <property type="match status" value="1"/>
</dbReference>
<dbReference type="InterPro" id="IPR043502">
    <property type="entry name" value="DNA/RNA_pol_sf"/>
</dbReference>
<dbReference type="InterPro" id="IPR043128">
    <property type="entry name" value="Rev_trsase/Diguanyl_cyclase"/>
</dbReference>
<keyword evidence="4" id="KW-0235">DNA replication</keyword>
<keyword evidence="8" id="KW-1185">Reference proteome</keyword>
<dbReference type="InterPro" id="IPR017961">
    <property type="entry name" value="DNA_pol_Y-fam_little_finger"/>
</dbReference>
<dbReference type="PANTHER" id="PTHR11076">
    <property type="entry name" value="DNA REPAIR POLYMERASE UMUC / TRANSFERASE FAMILY MEMBER"/>
    <property type="match status" value="1"/>
</dbReference>
<evidence type="ECO:0000256" key="4">
    <source>
        <dbReference type="ARBA" id="ARBA00022705"/>
    </source>
</evidence>
<sequence>MNYQNEPHGVFFLIDNKSFYASVEAVARGWNPLKIALVVMSEASNTNGGLVLATSPEAKKHYHLQANVSRAREVPQDPQLVVVPPRMNLYIKRNLQINDIFRRFVANEDLLPYSIDESILDLTHSWRLFGKTPREVAIRIQKTVRRELGLYTTVGIGDNPVQAKLALDLYAKHDDDLIGEIHYSTVPEKIWTVDKLTDVWGIANRTATHLNRLGIYNMYELAHVDPYQLKGEMGLIGQQLFAMAWGIDRSQLNQRRGPKNASLGNSQVLPRDYVQQKEIETVIKEVGEQVASRLRHHHKQAGCVSLGIGFSYAASEADGRSGFHQEMRIAPTDQNAEIVAAVIRIFRRNWEGQTVRNVAVYTSRLCASTGLQLNFFESAKAQIKRTKTDHVVDAIRDRFGFTRLVYASSLQKGGTAIERASLVGGHNGGNAYE</sequence>
<dbReference type="RefSeq" id="WP_089108565.1">
    <property type="nucleotide sequence ID" value="NZ_BCMF01000003.1"/>
</dbReference>
<evidence type="ECO:0000313" key="7">
    <source>
        <dbReference type="EMBL" id="GAW98753.1"/>
    </source>
</evidence>
<evidence type="ECO:0000256" key="3">
    <source>
        <dbReference type="ARBA" id="ARBA00022695"/>
    </source>
</evidence>
<dbReference type="GO" id="GO:0003684">
    <property type="term" value="F:damaged DNA binding"/>
    <property type="evidence" value="ECO:0007669"/>
    <property type="project" value="InterPro"/>
</dbReference>
<dbReference type="GO" id="GO:0003887">
    <property type="term" value="F:DNA-directed DNA polymerase activity"/>
    <property type="evidence" value="ECO:0007669"/>
    <property type="project" value="UniProtKB-KW"/>
</dbReference>
<evidence type="ECO:0000256" key="2">
    <source>
        <dbReference type="ARBA" id="ARBA00022457"/>
    </source>
</evidence>
<dbReference type="SUPFAM" id="SSF100879">
    <property type="entry name" value="Lesion bypass DNA polymerase (Y-family), little finger domain"/>
    <property type="match status" value="1"/>
</dbReference>
<dbReference type="GO" id="GO:0006281">
    <property type="term" value="P:DNA repair"/>
    <property type="evidence" value="ECO:0007669"/>
    <property type="project" value="InterPro"/>
</dbReference>
<dbReference type="Proteomes" id="UP000198374">
    <property type="component" value="Unassembled WGS sequence"/>
</dbReference>
<keyword evidence="5" id="KW-0808">Transferase</keyword>
<dbReference type="Gene3D" id="1.10.150.20">
    <property type="entry name" value="5' to 3' exonuclease, C-terminal subdomain"/>
    <property type="match status" value="1"/>
</dbReference>
<dbReference type="Pfam" id="PF00817">
    <property type="entry name" value="IMS"/>
    <property type="match status" value="1"/>
</dbReference>
<dbReference type="Pfam" id="PF11799">
    <property type="entry name" value="IMS_C"/>
    <property type="match status" value="1"/>
</dbReference>
<accession>A0A1Z5IAD2</accession>
<evidence type="ECO:0000259" key="6">
    <source>
        <dbReference type="PROSITE" id="PS50173"/>
    </source>
</evidence>
<dbReference type="GO" id="GO:0009432">
    <property type="term" value="P:SOS response"/>
    <property type="evidence" value="ECO:0007669"/>
    <property type="project" value="TreeGrafter"/>
</dbReference>
<dbReference type="AlphaFoldDB" id="A0A1Z5IAD2"/>
<dbReference type="Gene3D" id="3.30.70.270">
    <property type="match status" value="1"/>
</dbReference>
<gene>
    <name evidence="7" type="ORF">IWT30_00712</name>
</gene>
<comment type="caution">
    <text evidence="7">The sequence shown here is derived from an EMBL/GenBank/DDBJ whole genome shotgun (WGS) entry which is preliminary data.</text>
</comment>
<dbReference type="PANTHER" id="PTHR11076:SF35">
    <property type="entry name" value="DNA REPAIR PROTEIN HOMOLOG YOBH"/>
    <property type="match status" value="1"/>
</dbReference>
<dbReference type="SUPFAM" id="SSF56672">
    <property type="entry name" value="DNA/RNA polymerases"/>
    <property type="match status" value="1"/>
</dbReference>
<dbReference type="EMBL" id="BCMF01000003">
    <property type="protein sequence ID" value="GAW98753.1"/>
    <property type="molecule type" value="Genomic_DNA"/>
</dbReference>
<dbReference type="InterPro" id="IPR036775">
    <property type="entry name" value="DNA_pol_Y-fam_lit_finger_sf"/>
</dbReference>
<dbReference type="GO" id="GO:0006260">
    <property type="term" value="P:DNA replication"/>
    <property type="evidence" value="ECO:0007669"/>
    <property type="project" value="UniProtKB-KW"/>
</dbReference>
<dbReference type="OrthoDB" id="9808813at2"/>
<dbReference type="CDD" id="cd01700">
    <property type="entry name" value="PolY_Pol_V_umuC"/>
    <property type="match status" value="1"/>
</dbReference>
<reference evidence="7 8" key="1">
    <citation type="submission" date="2015-11" db="EMBL/GenBank/DDBJ databases">
        <title>Draft genome sequences of new species of the genus Lactobacillus isolated from orchardgrass silage.</title>
        <authorList>
            <person name="Tohno M."/>
            <person name="Tanizawa Y."/>
            <person name="Arita M."/>
        </authorList>
    </citation>
    <scope>NUCLEOTIDE SEQUENCE [LARGE SCALE GENOMIC DNA]</scope>
    <source>
        <strain evidence="7 8">IWT30</strain>
    </source>
</reference>
<comment type="similarity">
    <text evidence="1">Belongs to the DNA polymerase type-Y family.</text>
</comment>
<dbReference type="GO" id="GO:0042276">
    <property type="term" value="P:error-prone translesion synthesis"/>
    <property type="evidence" value="ECO:0007669"/>
    <property type="project" value="TreeGrafter"/>
</dbReference>
<evidence type="ECO:0000313" key="8">
    <source>
        <dbReference type="Proteomes" id="UP000198374"/>
    </source>
</evidence>
<dbReference type="GO" id="GO:0005829">
    <property type="term" value="C:cytosol"/>
    <property type="evidence" value="ECO:0007669"/>
    <property type="project" value="TreeGrafter"/>
</dbReference>
<dbReference type="PROSITE" id="PS50173">
    <property type="entry name" value="UMUC"/>
    <property type="match status" value="1"/>
</dbReference>